<dbReference type="AlphaFoldDB" id="F3CJ02"/>
<protein>
    <submittedName>
        <fullName evidence="1">Pyoverdine sidechain peptide synthetase IV, D-Asp-L-Ser component</fullName>
    </submittedName>
</protein>
<comment type="caution">
    <text evidence="1">The sequence shown here is derived from an EMBL/GenBank/DDBJ whole genome shotgun (WGS) entry which is preliminary data.</text>
</comment>
<dbReference type="BioCyc" id="PSYR875330:G11XH-7742-MONOMER"/>
<organism evidence="1 2">
    <name type="scientific">Pseudomonas savastanoi pv. glycinea str. race 4</name>
    <dbReference type="NCBI Taxonomy" id="875330"/>
    <lineage>
        <taxon>Bacteria</taxon>
        <taxon>Pseudomonadati</taxon>
        <taxon>Pseudomonadota</taxon>
        <taxon>Gammaproteobacteria</taxon>
        <taxon>Pseudomonadales</taxon>
        <taxon>Pseudomonadaceae</taxon>
        <taxon>Pseudomonas</taxon>
    </lineage>
</organism>
<feature type="non-terminal residue" evidence="1">
    <location>
        <position position="37"/>
    </location>
</feature>
<evidence type="ECO:0000313" key="2">
    <source>
        <dbReference type="Proteomes" id="UP000005466"/>
    </source>
</evidence>
<evidence type="ECO:0000313" key="1">
    <source>
        <dbReference type="EMBL" id="EGH19244.1"/>
    </source>
</evidence>
<dbReference type="EMBL" id="ADWY01003791">
    <property type="protein sequence ID" value="EGH19244.1"/>
    <property type="molecule type" value="Genomic_DNA"/>
</dbReference>
<proteinExistence type="predicted"/>
<dbReference type="Proteomes" id="UP000005466">
    <property type="component" value="Unassembled WGS sequence"/>
</dbReference>
<accession>F3CJ02</accession>
<gene>
    <name evidence="1" type="ORF">Pgy4_40380</name>
</gene>
<name>F3CJ02_PSESG</name>
<feature type="non-terminal residue" evidence="1">
    <location>
        <position position="1"/>
    </location>
</feature>
<sequence>RYAKRVDACRSVPVGQPLANGKARVLDAYLNPVAERV</sequence>
<reference evidence="1 2" key="1">
    <citation type="journal article" date="2011" name="PLoS Pathog.">
        <title>Dynamic evolution of pathogenicity revealed by sequencing and comparative genomics of 19 Pseudomonas syringae isolates.</title>
        <authorList>
            <person name="Baltrus D.A."/>
            <person name="Nishimura M.T."/>
            <person name="Romanchuk A."/>
            <person name="Chang J.H."/>
            <person name="Mukhtar M.S."/>
            <person name="Cherkis K."/>
            <person name="Roach J."/>
            <person name="Grant S.R."/>
            <person name="Jones C.D."/>
            <person name="Dangl J.L."/>
        </authorList>
    </citation>
    <scope>NUCLEOTIDE SEQUENCE [LARGE SCALE GENOMIC DNA]</scope>
    <source>
        <strain evidence="2">race 4</strain>
    </source>
</reference>